<keyword evidence="1" id="KW-0812">Transmembrane</keyword>
<evidence type="ECO:0000256" key="1">
    <source>
        <dbReference type="SAM" id="Phobius"/>
    </source>
</evidence>
<feature type="transmembrane region" description="Helical" evidence="1">
    <location>
        <begin position="43"/>
        <end position="64"/>
    </location>
</feature>
<evidence type="ECO:0000313" key="2">
    <source>
        <dbReference type="EMBL" id="TXC68304.1"/>
    </source>
</evidence>
<proteinExistence type="predicted"/>
<gene>
    <name evidence="2" type="ORF">FSZ31_11540</name>
</gene>
<dbReference type="AlphaFoldDB" id="A0A5C6U624"/>
<organism evidence="2 3">
    <name type="scientific">Flavisphingopyxis soli</name>
    <dbReference type="NCBI Taxonomy" id="2601267"/>
    <lineage>
        <taxon>Bacteria</taxon>
        <taxon>Pseudomonadati</taxon>
        <taxon>Pseudomonadota</taxon>
        <taxon>Alphaproteobacteria</taxon>
        <taxon>Sphingomonadales</taxon>
        <taxon>Sphingopyxidaceae</taxon>
        <taxon>Flavisphingopyxis</taxon>
    </lineage>
</organism>
<keyword evidence="1" id="KW-0472">Membrane</keyword>
<name>A0A5C6U624_9SPHN</name>
<comment type="caution">
    <text evidence="2">The sequence shown here is derived from an EMBL/GenBank/DDBJ whole genome shotgun (WGS) entry which is preliminary data.</text>
</comment>
<dbReference type="EMBL" id="VOPY01000003">
    <property type="protein sequence ID" value="TXC68304.1"/>
    <property type="molecule type" value="Genomic_DNA"/>
</dbReference>
<feature type="transmembrane region" description="Helical" evidence="1">
    <location>
        <begin position="12"/>
        <end position="31"/>
    </location>
</feature>
<reference evidence="2 3" key="1">
    <citation type="submission" date="2019-08" db="EMBL/GenBank/DDBJ databases">
        <title>Sphingorhabdus soil sp. nov., isolated from arctic soil.</title>
        <authorList>
            <person name="Liu Y."/>
        </authorList>
    </citation>
    <scope>NUCLEOTIDE SEQUENCE [LARGE SCALE GENOMIC DNA]</scope>
    <source>
        <strain evidence="2 3">D-2Q-5-6</strain>
    </source>
</reference>
<keyword evidence="3" id="KW-1185">Reference proteome</keyword>
<protein>
    <submittedName>
        <fullName evidence="2">Uncharacterized protein</fullName>
    </submittedName>
</protein>
<accession>A0A5C6U624</accession>
<dbReference type="RefSeq" id="WP_147123539.1">
    <property type="nucleotide sequence ID" value="NZ_VOPY01000003.1"/>
</dbReference>
<keyword evidence="1" id="KW-1133">Transmembrane helix</keyword>
<dbReference type="Proteomes" id="UP000321129">
    <property type="component" value="Unassembled WGS sequence"/>
</dbReference>
<sequence length="73" mass="8150">MIAEMKMAKGKLAFAALILWESYWTYVYLTASVPDTEMAMPAAILFGGVIPIILLTLGAAAIWLGRTVFKRRW</sequence>
<evidence type="ECO:0000313" key="3">
    <source>
        <dbReference type="Proteomes" id="UP000321129"/>
    </source>
</evidence>